<gene>
    <name evidence="2" type="ORF">IAB19_01205</name>
</gene>
<evidence type="ECO:0000313" key="2">
    <source>
        <dbReference type="EMBL" id="MBO8414985.1"/>
    </source>
</evidence>
<proteinExistence type="predicted"/>
<dbReference type="Proteomes" id="UP000823631">
    <property type="component" value="Unassembled WGS sequence"/>
</dbReference>
<dbReference type="AlphaFoldDB" id="A0A9D9GTA9"/>
<reference evidence="2" key="1">
    <citation type="submission" date="2020-10" db="EMBL/GenBank/DDBJ databases">
        <authorList>
            <person name="Gilroy R."/>
        </authorList>
    </citation>
    <scope>NUCLEOTIDE SEQUENCE</scope>
    <source>
        <strain evidence="2">17213</strain>
    </source>
</reference>
<evidence type="ECO:0000313" key="3">
    <source>
        <dbReference type="Proteomes" id="UP000823631"/>
    </source>
</evidence>
<reference evidence="2" key="2">
    <citation type="journal article" date="2021" name="PeerJ">
        <title>Extensive microbial diversity within the chicken gut microbiome revealed by metagenomics and culture.</title>
        <authorList>
            <person name="Gilroy R."/>
            <person name="Ravi A."/>
            <person name="Getino M."/>
            <person name="Pursley I."/>
            <person name="Horton D.L."/>
            <person name="Alikhan N.F."/>
            <person name="Baker D."/>
            <person name="Gharbi K."/>
            <person name="Hall N."/>
            <person name="Watson M."/>
            <person name="Adriaenssens E.M."/>
            <person name="Foster-Nyarko E."/>
            <person name="Jarju S."/>
            <person name="Secka A."/>
            <person name="Antonio M."/>
            <person name="Oren A."/>
            <person name="Chaudhuri R.R."/>
            <person name="La Ragione R."/>
            <person name="Hildebrand F."/>
            <person name="Pallen M.J."/>
        </authorList>
    </citation>
    <scope>NUCLEOTIDE SEQUENCE</scope>
    <source>
        <strain evidence="2">17213</strain>
    </source>
</reference>
<dbReference type="EMBL" id="JADINH010000020">
    <property type="protein sequence ID" value="MBO8414985.1"/>
    <property type="molecule type" value="Genomic_DNA"/>
</dbReference>
<name>A0A9D9GTA9_9GAMM</name>
<accession>A0A9D9GTA9</accession>
<sequence length="141" mass="16648">MKAQDLAYAIIDFAQRFGRPVSNMLLNKLMFFCAVSNYQHGFGRLIEDAYFEAWAYGPFIREVYYEMSVYGAEDITEHFDCKTELPEHLQKTLQKWLPRGPWVLVRRSHIPNGAWARSYNERVTLPIREEYIKEEALTYGI</sequence>
<organism evidence="2 3">
    <name type="scientific">Candidatus Avisuccinivibrio stercorigallinarum</name>
    <dbReference type="NCBI Taxonomy" id="2840704"/>
    <lineage>
        <taxon>Bacteria</taxon>
        <taxon>Pseudomonadati</taxon>
        <taxon>Pseudomonadota</taxon>
        <taxon>Gammaproteobacteria</taxon>
        <taxon>Aeromonadales</taxon>
        <taxon>Succinivibrionaceae</taxon>
        <taxon>Succinivibrionaceae incertae sedis</taxon>
        <taxon>Candidatus Avisuccinivibrio</taxon>
    </lineage>
</organism>
<comment type="caution">
    <text evidence="2">The sequence shown here is derived from an EMBL/GenBank/DDBJ whole genome shotgun (WGS) entry which is preliminary data.</text>
</comment>
<dbReference type="Pfam" id="PF13274">
    <property type="entry name" value="SocA_Panacea"/>
    <property type="match status" value="1"/>
</dbReference>
<feature type="domain" description="Antitoxin SocA-like Panacea" evidence="1">
    <location>
        <begin position="26"/>
        <end position="77"/>
    </location>
</feature>
<protein>
    <submittedName>
        <fullName evidence="2">DUF4065 domain-containing protein</fullName>
    </submittedName>
</protein>
<dbReference type="InterPro" id="IPR025272">
    <property type="entry name" value="SocA_Panacea"/>
</dbReference>
<evidence type="ECO:0000259" key="1">
    <source>
        <dbReference type="Pfam" id="PF13274"/>
    </source>
</evidence>